<dbReference type="PANTHER" id="PTHR19346:SF4">
    <property type="entry name" value="SUGAR PHOSPHATE TRANSPORTER DOMAIN-CONTAINING PROTEIN"/>
    <property type="match status" value="1"/>
</dbReference>
<dbReference type="AlphaFoldDB" id="M3AS51"/>
<dbReference type="InterPro" id="IPR026505">
    <property type="entry name" value="Solute_c_fam_35_mem_F3/F4"/>
</dbReference>
<accession>M3AS51</accession>
<dbReference type="RefSeq" id="XP_016756460.1">
    <property type="nucleotide sequence ID" value="XM_016907200.1"/>
</dbReference>
<dbReference type="InterPro" id="IPR037185">
    <property type="entry name" value="EmrE-like"/>
</dbReference>
<dbReference type="EMBL" id="KB456271">
    <property type="protein sequence ID" value="EMF08339.1"/>
    <property type="molecule type" value="Genomic_DNA"/>
</dbReference>
<feature type="transmembrane region" description="Helical" evidence="1">
    <location>
        <begin position="164"/>
        <end position="183"/>
    </location>
</feature>
<feature type="transmembrane region" description="Helical" evidence="1">
    <location>
        <begin position="204"/>
        <end position="228"/>
    </location>
</feature>
<keyword evidence="1" id="KW-0812">Transmembrane</keyword>
<dbReference type="SUPFAM" id="SSF103481">
    <property type="entry name" value="Multidrug resistance efflux transporter EmrE"/>
    <property type="match status" value="1"/>
</dbReference>
<evidence type="ECO:0000256" key="1">
    <source>
        <dbReference type="SAM" id="Phobius"/>
    </source>
</evidence>
<dbReference type="Pfam" id="PF00892">
    <property type="entry name" value="EamA"/>
    <property type="match status" value="1"/>
</dbReference>
<feature type="transmembrane region" description="Helical" evidence="1">
    <location>
        <begin position="295"/>
        <end position="313"/>
    </location>
</feature>
<name>M3AS51_SPHMS</name>
<evidence type="ECO:0000313" key="3">
    <source>
        <dbReference type="EMBL" id="EMF08339.1"/>
    </source>
</evidence>
<dbReference type="OMA" id="CSTFFAA"/>
<dbReference type="GeneID" id="27904337"/>
<dbReference type="InterPro" id="IPR000620">
    <property type="entry name" value="EamA_dom"/>
</dbReference>
<organism evidence="3 4">
    <name type="scientific">Sphaerulina musiva (strain SO2202)</name>
    <name type="common">Poplar stem canker fungus</name>
    <name type="synonym">Septoria musiva</name>
    <dbReference type="NCBI Taxonomy" id="692275"/>
    <lineage>
        <taxon>Eukaryota</taxon>
        <taxon>Fungi</taxon>
        <taxon>Dikarya</taxon>
        <taxon>Ascomycota</taxon>
        <taxon>Pezizomycotina</taxon>
        <taxon>Dothideomycetes</taxon>
        <taxon>Dothideomycetidae</taxon>
        <taxon>Mycosphaerellales</taxon>
        <taxon>Mycosphaerellaceae</taxon>
        <taxon>Sphaerulina</taxon>
    </lineage>
</organism>
<evidence type="ECO:0000313" key="4">
    <source>
        <dbReference type="Proteomes" id="UP000016931"/>
    </source>
</evidence>
<protein>
    <recommendedName>
        <fullName evidence="2">EamA domain-containing protein</fullName>
    </recommendedName>
</protein>
<keyword evidence="1" id="KW-1133">Transmembrane helix</keyword>
<dbReference type="HOGENOM" id="CLU_025401_0_0_1"/>
<feature type="domain" description="EamA" evidence="2">
    <location>
        <begin position="74"/>
        <end position="143"/>
    </location>
</feature>
<dbReference type="OrthoDB" id="10062838at2759"/>
<keyword evidence="4" id="KW-1185">Reference proteome</keyword>
<dbReference type="Proteomes" id="UP000016931">
    <property type="component" value="Unassembled WGS sequence"/>
</dbReference>
<feature type="transmembrane region" description="Helical" evidence="1">
    <location>
        <begin position="240"/>
        <end position="264"/>
    </location>
</feature>
<dbReference type="eggNOG" id="ENOG502RN1R">
    <property type="taxonomic scope" value="Eukaryota"/>
</dbReference>
<keyword evidence="1" id="KW-0472">Membrane</keyword>
<dbReference type="PANTHER" id="PTHR19346">
    <property type="entry name" value="SUGAR PHOSPHATE TRANSPORTER DOMAIN-CONTAINING PROTEIN"/>
    <property type="match status" value="1"/>
</dbReference>
<feature type="transmembrane region" description="Helical" evidence="1">
    <location>
        <begin position="102"/>
        <end position="120"/>
    </location>
</feature>
<evidence type="ECO:0000259" key="2">
    <source>
        <dbReference type="Pfam" id="PF00892"/>
    </source>
</evidence>
<proteinExistence type="predicted"/>
<feature type="transmembrane region" description="Helical" evidence="1">
    <location>
        <begin position="271"/>
        <end position="289"/>
    </location>
</feature>
<gene>
    <name evidence="3" type="ORF">SEPMUDRAFT_152028</name>
</gene>
<sequence>MYLTHSALALPWIAHMLYMRYTNRQISYVQWVREYNNTLRGSIATIDAFATHGSKMVIKGPGRTGGPLDFLATSMAIVTIILTISGFSWFTSLSLTTPADLTAIYNCSTFFAAAFSVPILKEKLGWISILAVALSIAGTFTIAYGDTTADHSSESDPAIGGSRLLGNVIACVGAVAFGLYEVLFKKWACSNRPESQESSLPLTLAASALTGFYTFGVLWIFLIIFHILGIETFSFPSAYAWLWLVIAVLSGVIGITLLVVLVIWTDPVFGSMANVLSVFFVALADWLVWDLTPSLATYIGGGCIFVAFGMLSYDTLGEKKD</sequence>
<reference evidence="3 4" key="1">
    <citation type="journal article" date="2012" name="PLoS Pathog.">
        <title>Diverse lifestyles and strategies of plant pathogenesis encoded in the genomes of eighteen Dothideomycetes fungi.</title>
        <authorList>
            <person name="Ohm R.A."/>
            <person name="Feau N."/>
            <person name="Henrissat B."/>
            <person name="Schoch C.L."/>
            <person name="Horwitz B.A."/>
            <person name="Barry K.W."/>
            <person name="Condon B.J."/>
            <person name="Copeland A.C."/>
            <person name="Dhillon B."/>
            <person name="Glaser F."/>
            <person name="Hesse C.N."/>
            <person name="Kosti I."/>
            <person name="LaButti K."/>
            <person name="Lindquist E.A."/>
            <person name="Lucas S."/>
            <person name="Salamov A.A."/>
            <person name="Bradshaw R.E."/>
            <person name="Ciuffetti L."/>
            <person name="Hamelin R.C."/>
            <person name="Kema G.H.J."/>
            <person name="Lawrence C."/>
            <person name="Scott J.A."/>
            <person name="Spatafora J.W."/>
            <person name="Turgeon B.G."/>
            <person name="de Wit P.J.G.M."/>
            <person name="Zhong S."/>
            <person name="Goodwin S.B."/>
            <person name="Grigoriev I.V."/>
        </authorList>
    </citation>
    <scope>NUCLEOTIDE SEQUENCE [LARGE SCALE GENOMIC DNA]</scope>
    <source>
        <strain evidence="3 4">SO2202</strain>
    </source>
</reference>
<dbReference type="GO" id="GO:0016020">
    <property type="term" value="C:membrane"/>
    <property type="evidence" value="ECO:0007669"/>
    <property type="project" value="InterPro"/>
</dbReference>
<feature type="transmembrane region" description="Helical" evidence="1">
    <location>
        <begin position="68"/>
        <end position="90"/>
    </location>
</feature>
<feature type="transmembrane region" description="Helical" evidence="1">
    <location>
        <begin position="127"/>
        <end position="144"/>
    </location>
</feature>